<name>Q1II22_KORVE</name>
<dbReference type="PANTHER" id="PTHR42910">
    <property type="entry name" value="TRANSPORTER SCO4007-RELATED"/>
    <property type="match status" value="1"/>
</dbReference>
<dbReference type="EMBL" id="CP000360">
    <property type="protein sequence ID" value="ABF43478.1"/>
    <property type="molecule type" value="Genomic_DNA"/>
</dbReference>
<feature type="transmembrane region" description="Helical" evidence="4">
    <location>
        <begin position="140"/>
        <end position="164"/>
    </location>
</feature>
<feature type="transmembrane region" description="Helical" evidence="4">
    <location>
        <begin position="83"/>
        <end position="101"/>
    </location>
</feature>
<feature type="transmembrane region" description="Helical" evidence="4">
    <location>
        <begin position="16"/>
        <end position="34"/>
    </location>
</feature>
<feature type="transmembrane region" description="Helical" evidence="4">
    <location>
        <begin position="221"/>
        <end position="244"/>
    </location>
</feature>
<feature type="transmembrane region" description="Helical" evidence="4">
    <location>
        <begin position="107"/>
        <end position="128"/>
    </location>
</feature>
<dbReference type="KEGG" id="aba:Acid345_4478"/>
<dbReference type="CDD" id="cd17324">
    <property type="entry name" value="MFS_NepI_like"/>
    <property type="match status" value="1"/>
</dbReference>
<evidence type="ECO:0000256" key="2">
    <source>
        <dbReference type="ARBA" id="ARBA00022989"/>
    </source>
</evidence>
<evidence type="ECO:0000256" key="3">
    <source>
        <dbReference type="ARBA" id="ARBA00023136"/>
    </source>
</evidence>
<keyword evidence="3 4" id="KW-0472">Membrane</keyword>
<feature type="domain" description="Major facilitator superfamily (MFS) profile" evidence="5">
    <location>
        <begin position="17"/>
        <end position="395"/>
    </location>
</feature>
<dbReference type="GO" id="GO:0022857">
    <property type="term" value="F:transmembrane transporter activity"/>
    <property type="evidence" value="ECO:0007669"/>
    <property type="project" value="InterPro"/>
</dbReference>
<reference evidence="6 7" key="1">
    <citation type="journal article" date="2009" name="Appl. Environ. Microbiol.">
        <title>Three genomes from the phylum Acidobacteria provide insight into the lifestyles of these microorganisms in soils.</title>
        <authorList>
            <person name="Ward N.L."/>
            <person name="Challacombe J.F."/>
            <person name="Janssen P.H."/>
            <person name="Henrissat B."/>
            <person name="Coutinho P.M."/>
            <person name="Wu M."/>
            <person name="Xie G."/>
            <person name="Haft D.H."/>
            <person name="Sait M."/>
            <person name="Badger J."/>
            <person name="Barabote R.D."/>
            <person name="Bradley B."/>
            <person name="Brettin T.S."/>
            <person name="Brinkac L.M."/>
            <person name="Bruce D."/>
            <person name="Creasy T."/>
            <person name="Daugherty S.C."/>
            <person name="Davidsen T.M."/>
            <person name="DeBoy R.T."/>
            <person name="Detter J.C."/>
            <person name="Dodson R.J."/>
            <person name="Durkin A.S."/>
            <person name="Ganapathy A."/>
            <person name="Gwinn-Giglio M."/>
            <person name="Han C.S."/>
            <person name="Khouri H."/>
            <person name="Kiss H."/>
            <person name="Kothari S.P."/>
            <person name="Madupu R."/>
            <person name="Nelson K.E."/>
            <person name="Nelson W.C."/>
            <person name="Paulsen I."/>
            <person name="Penn K."/>
            <person name="Ren Q."/>
            <person name="Rosovitz M.J."/>
            <person name="Selengut J.D."/>
            <person name="Shrivastava S."/>
            <person name="Sullivan S.A."/>
            <person name="Tapia R."/>
            <person name="Thompson L.S."/>
            <person name="Watkins K.L."/>
            <person name="Yang Q."/>
            <person name="Yu C."/>
            <person name="Zafar N."/>
            <person name="Zhou L."/>
            <person name="Kuske C.R."/>
        </authorList>
    </citation>
    <scope>NUCLEOTIDE SEQUENCE [LARGE SCALE GENOMIC DNA]</scope>
    <source>
        <strain evidence="6 7">Ellin345</strain>
    </source>
</reference>
<dbReference type="SUPFAM" id="SSF103473">
    <property type="entry name" value="MFS general substrate transporter"/>
    <property type="match status" value="1"/>
</dbReference>
<proteinExistence type="predicted"/>
<evidence type="ECO:0000256" key="4">
    <source>
        <dbReference type="SAM" id="Phobius"/>
    </source>
</evidence>
<evidence type="ECO:0000259" key="5">
    <source>
        <dbReference type="PROSITE" id="PS50850"/>
    </source>
</evidence>
<feature type="transmembrane region" description="Helical" evidence="4">
    <location>
        <begin position="344"/>
        <end position="361"/>
    </location>
</feature>
<dbReference type="EnsemblBacteria" id="ABF43478">
    <property type="protein sequence ID" value="ABF43478"/>
    <property type="gene ID" value="Acid345_4478"/>
</dbReference>
<protein>
    <submittedName>
        <fullName evidence="6">Major facilitator superfamily (MFS) transporter</fullName>
    </submittedName>
</protein>
<dbReference type="PROSITE" id="PS50850">
    <property type="entry name" value="MFS"/>
    <property type="match status" value="1"/>
</dbReference>
<feature type="transmembrane region" description="Helical" evidence="4">
    <location>
        <begin position="283"/>
        <end position="299"/>
    </location>
</feature>
<evidence type="ECO:0000313" key="6">
    <source>
        <dbReference type="EMBL" id="ABF43478.1"/>
    </source>
</evidence>
<accession>Q1II22</accession>
<keyword evidence="1 4" id="KW-0812">Transmembrane</keyword>
<organism evidence="6 7">
    <name type="scientific">Koribacter versatilis (strain Ellin345)</name>
    <dbReference type="NCBI Taxonomy" id="204669"/>
    <lineage>
        <taxon>Bacteria</taxon>
        <taxon>Pseudomonadati</taxon>
        <taxon>Acidobacteriota</taxon>
        <taxon>Terriglobia</taxon>
        <taxon>Terriglobales</taxon>
        <taxon>Candidatus Korobacteraceae</taxon>
        <taxon>Candidatus Korobacter</taxon>
    </lineage>
</organism>
<keyword evidence="2 4" id="KW-1133">Transmembrane helix</keyword>
<dbReference type="InterPro" id="IPR011701">
    <property type="entry name" value="MFS"/>
</dbReference>
<feature type="transmembrane region" description="Helical" evidence="4">
    <location>
        <begin position="367"/>
        <end position="388"/>
    </location>
</feature>
<feature type="transmembrane region" description="Helical" evidence="4">
    <location>
        <begin position="305"/>
        <end position="323"/>
    </location>
</feature>
<gene>
    <name evidence="6" type="ordered locus">Acid345_4478</name>
</gene>
<dbReference type="eggNOG" id="COG2814">
    <property type="taxonomic scope" value="Bacteria"/>
</dbReference>
<dbReference type="PANTHER" id="PTHR42910:SF1">
    <property type="entry name" value="MAJOR FACILITATOR SUPERFAMILY (MFS) PROFILE DOMAIN-CONTAINING PROTEIN"/>
    <property type="match status" value="1"/>
</dbReference>
<evidence type="ECO:0000313" key="7">
    <source>
        <dbReference type="Proteomes" id="UP000002432"/>
    </source>
</evidence>
<feature type="transmembrane region" description="Helical" evidence="4">
    <location>
        <begin position="170"/>
        <end position="190"/>
    </location>
</feature>
<feature type="transmembrane region" description="Helical" evidence="4">
    <location>
        <begin position="54"/>
        <end position="71"/>
    </location>
</feature>
<dbReference type="AlphaFoldDB" id="Q1II22"/>
<dbReference type="InterPro" id="IPR020846">
    <property type="entry name" value="MFS_dom"/>
</dbReference>
<dbReference type="Proteomes" id="UP000002432">
    <property type="component" value="Chromosome"/>
</dbReference>
<sequence length="407" mass="43394">MANPIFVSTQEQKLQATTLLMAIGVGVAVANIYYCQPLLGIMAQDLHVSERHTGWIATLTQVGTAIGMLLFVPLGDIAERRKLTVRMCVFVAFAALLTALAPSFSLLALFSFLLGLGSVIPHLILPFAAHLAPEGARGKVVAKVISGMLVGILLARTVAGFVGAAFGWRAIFFISAGLMLGLAIAFRELLPESHPSVQMHYFDLLRSVGSMVREHRGLRESAAIGALLFASFSAFWTTLVFFLAKPPYHYGARMAGGLGLLAAASAALAPIVGRMVDRRSPKLGISIAVITTLASYAVMIATGHWLIGLGLGVILLDVGVQTGHISNQTRIYNTFPHARSRANTVYMVSYFVGGAFGSALGNAGWHFFGWAGVCAAGAVVLLPALLIVRTMREEKMERVEETELSVA</sequence>
<dbReference type="Gene3D" id="1.20.1250.20">
    <property type="entry name" value="MFS general substrate transporter like domains"/>
    <property type="match status" value="1"/>
</dbReference>
<keyword evidence="7" id="KW-1185">Reference proteome</keyword>
<feature type="transmembrane region" description="Helical" evidence="4">
    <location>
        <begin position="250"/>
        <end position="271"/>
    </location>
</feature>
<dbReference type="InterPro" id="IPR036259">
    <property type="entry name" value="MFS_trans_sf"/>
</dbReference>
<dbReference type="HOGENOM" id="CLU_001265_23_0_0"/>
<dbReference type="Pfam" id="PF07690">
    <property type="entry name" value="MFS_1"/>
    <property type="match status" value="1"/>
</dbReference>
<evidence type="ECO:0000256" key="1">
    <source>
        <dbReference type="ARBA" id="ARBA00022692"/>
    </source>
</evidence>